<accession>A0A3N1KL88</accession>
<evidence type="ECO:0000259" key="1">
    <source>
        <dbReference type="PROSITE" id="PS50263"/>
    </source>
</evidence>
<keyword evidence="2" id="KW-0378">Hydrolase</keyword>
<name>A0A3N1KL88_9PROT</name>
<comment type="caution">
    <text evidence="2">The sequence shown here is derived from an EMBL/GenBank/DDBJ whole genome shotgun (WGS) entry which is preliminary data.</text>
</comment>
<proteinExistence type="predicted"/>
<dbReference type="EMBL" id="RJKX01000018">
    <property type="protein sequence ID" value="ROP81164.1"/>
    <property type="molecule type" value="Genomic_DNA"/>
</dbReference>
<protein>
    <submittedName>
        <fullName evidence="2">Putative amidohydrolase</fullName>
    </submittedName>
</protein>
<dbReference type="PANTHER" id="PTHR23088:SF27">
    <property type="entry name" value="DEAMINATED GLUTATHIONE AMIDASE"/>
    <property type="match status" value="1"/>
</dbReference>
<keyword evidence="3" id="KW-1185">Reference proteome</keyword>
<dbReference type="AlphaFoldDB" id="A0A3N1KL88"/>
<dbReference type="RefSeq" id="WP_123694818.1">
    <property type="nucleotide sequence ID" value="NZ_AP019700.1"/>
</dbReference>
<dbReference type="GO" id="GO:0016787">
    <property type="term" value="F:hydrolase activity"/>
    <property type="evidence" value="ECO:0007669"/>
    <property type="project" value="UniProtKB-KW"/>
</dbReference>
<organism evidence="2 3">
    <name type="scientific">Stella humosa</name>
    <dbReference type="NCBI Taxonomy" id="94"/>
    <lineage>
        <taxon>Bacteria</taxon>
        <taxon>Pseudomonadati</taxon>
        <taxon>Pseudomonadota</taxon>
        <taxon>Alphaproteobacteria</taxon>
        <taxon>Rhodospirillales</taxon>
        <taxon>Stellaceae</taxon>
        <taxon>Stella</taxon>
    </lineage>
</organism>
<dbReference type="PANTHER" id="PTHR23088">
    <property type="entry name" value="NITRILASE-RELATED"/>
    <property type="match status" value="1"/>
</dbReference>
<evidence type="ECO:0000313" key="2">
    <source>
        <dbReference type="EMBL" id="ROP81164.1"/>
    </source>
</evidence>
<dbReference type="InterPro" id="IPR003010">
    <property type="entry name" value="C-N_Hydrolase"/>
</dbReference>
<sequence length="285" mass="31407">MARQRTVSAIQMTADDSDKEGTVRRALDLIDEAGRRGSTLVVLPELWTGIGFSGEDGHVRLAEEIPGPTTRRLSEKARQWGMTVIGSMYERHGNLHYNSAPVIDPDGEVVGKYWKTHLFDAPNRPDIPPGYVESKKVAAGNELPVFPTAFGPVGVSVCSDLRFPEVYRELALKGAEVIVCASAFLSPRFDHWEFFLRARATENQCWVVASGQVGQEPTSGLAFVGRSMIVDPWGVIVAQAPDTECCLTAIIDLDHIAEVKRRYPLMDQRRPALYQTIGQTVGKIA</sequence>
<dbReference type="PROSITE" id="PS50263">
    <property type="entry name" value="CN_HYDROLASE"/>
    <property type="match status" value="1"/>
</dbReference>
<dbReference type="Pfam" id="PF00795">
    <property type="entry name" value="CN_hydrolase"/>
    <property type="match status" value="1"/>
</dbReference>
<gene>
    <name evidence="2" type="ORF">EDC65_5019</name>
</gene>
<reference evidence="2 3" key="1">
    <citation type="submission" date="2018-11" db="EMBL/GenBank/DDBJ databases">
        <title>Genomic Encyclopedia of Type Strains, Phase IV (KMG-IV): sequencing the most valuable type-strain genomes for metagenomic binning, comparative biology and taxonomic classification.</title>
        <authorList>
            <person name="Goeker M."/>
        </authorList>
    </citation>
    <scope>NUCLEOTIDE SEQUENCE [LARGE SCALE GENOMIC DNA]</scope>
    <source>
        <strain evidence="2 3">DSM 5900</strain>
    </source>
</reference>
<dbReference type="Gene3D" id="3.60.110.10">
    <property type="entry name" value="Carbon-nitrogen hydrolase"/>
    <property type="match status" value="1"/>
</dbReference>
<dbReference type="SUPFAM" id="SSF56317">
    <property type="entry name" value="Carbon-nitrogen hydrolase"/>
    <property type="match status" value="1"/>
</dbReference>
<dbReference type="Proteomes" id="UP000278222">
    <property type="component" value="Unassembled WGS sequence"/>
</dbReference>
<dbReference type="OrthoDB" id="9811121at2"/>
<feature type="domain" description="CN hydrolase" evidence="1">
    <location>
        <begin position="5"/>
        <end position="253"/>
    </location>
</feature>
<evidence type="ECO:0000313" key="3">
    <source>
        <dbReference type="Proteomes" id="UP000278222"/>
    </source>
</evidence>
<dbReference type="InterPro" id="IPR036526">
    <property type="entry name" value="C-N_Hydrolase_sf"/>
</dbReference>